<dbReference type="Proteomes" id="UP001160148">
    <property type="component" value="Unassembled WGS sequence"/>
</dbReference>
<organism evidence="1 2">
    <name type="scientific">Macrosiphum euphorbiae</name>
    <name type="common">potato aphid</name>
    <dbReference type="NCBI Taxonomy" id="13131"/>
    <lineage>
        <taxon>Eukaryota</taxon>
        <taxon>Metazoa</taxon>
        <taxon>Ecdysozoa</taxon>
        <taxon>Arthropoda</taxon>
        <taxon>Hexapoda</taxon>
        <taxon>Insecta</taxon>
        <taxon>Pterygota</taxon>
        <taxon>Neoptera</taxon>
        <taxon>Paraneoptera</taxon>
        <taxon>Hemiptera</taxon>
        <taxon>Sternorrhyncha</taxon>
        <taxon>Aphidomorpha</taxon>
        <taxon>Aphidoidea</taxon>
        <taxon>Aphididae</taxon>
        <taxon>Macrosiphini</taxon>
        <taxon>Macrosiphum</taxon>
    </lineage>
</organism>
<comment type="caution">
    <text evidence="1">The sequence shown here is derived from an EMBL/GenBank/DDBJ whole genome shotgun (WGS) entry which is preliminary data.</text>
</comment>
<keyword evidence="2" id="KW-1185">Reference proteome</keyword>
<evidence type="ECO:0000313" key="1">
    <source>
        <dbReference type="EMBL" id="CAI6372550.1"/>
    </source>
</evidence>
<dbReference type="PANTHER" id="PTHR46880:SF8">
    <property type="entry name" value="E3 SUMO-PROTEIN LIGASE KIAA1586"/>
    <property type="match status" value="1"/>
</dbReference>
<proteinExistence type="predicted"/>
<reference evidence="1 2" key="1">
    <citation type="submission" date="2023-01" db="EMBL/GenBank/DDBJ databases">
        <authorList>
            <person name="Whitehead M."/>
        </authorList>
    </citation>
    <scope>NUCLEOTIDE SEQUENCE [LARGE SCALE GENOMIC DNA]</scope>
</reference>
<sequence length="415" mass="47039">MSLLKYNFSKTPKNDLPTHKVPTSTIKSNIDLSTSSKIIPVTKSTDSINNSSYPDCWDSKQILYFTETYPWMYFKEKKIGCIFCRDVNLNLLKQTGSHIATEWSNAEISPTGLNLKNKQTNLRKKILKHKLSISHLNAQKIVDESKKNIIDEKISEMALSESNQTQKIFRTAYLISKNQRPYTDMPKLVDLQVNNGVDLGRILHTNVSCTQIIDHIASEMRIKLAKCIIENGTKLCILVDESTTLIRKSMLVICLRCAIGELGEINTFFFDIVELNNTSAVSVKGSMLQALEKYGINFEFLKKNLNAFVSDGASNMLGRKSGVGTLLKNDFPNIITWHCCNHRLELAVNDILKEVSGLNHFQSFIEKLYATYHMSPKNTSELRECAASLEKKLLTIRKIFTIRWVASSQRTVKAV</sequence>
<evidence type="ECO:0008006" key="3">
    <source>
        <dbReference type="Google" id="ProtNLM"/>
    </source>
</evidence>
<dbReference type="PANTHER" id="PTHR46880">
    <property type="entry name" value="RAS-ASSOCIATING DOMAIN-CONTAINING PROTEIN"/>
    <property type="match status" value="1"/>
</dbReference>
<protein>
    <recommendedName>
        <fullName evidence="3">E3 SUMO-protein ligase KIAA1586-like</fullName>
    </recommendedName>
</protein>
<name>A0AAV0XVF7_9HEMI</name>
<accession>A0AAV0XVF7</accession>
<dbReference type="EMBL" id="CARXXK010001042">
    <property type="protein sequence ID" value="CAI6372550.1"/>
    <property type="molecule type" value="Genomic_DNA"/>
</dbReference>
<gene>
    <name evidence="1" type="ORF">MEUPH1_LOCUS26404</name>
</gene>
<evidence type="ECO:0000313" key="2">
    <source>
        <dbReference type="Proteomes" id="UP001160148"/>
    </source>
</evidence>
<dbReference type="AlphaFoldDB" id="A0AAV0XVF7"/>